<organism evidence="5 6">
    <name type="scientific">Flagellimonas iocasae</name>
    <dbReference type="NCBI Taxonomy" id="2055905"/>
    <lineage>
        <taxon>Bacteria</taxon>
        <taxon>Pseudomonadati</taxon>
        <taxon>Bacteroidota</taxon>
        <taxon>Flavobacteriia</taxon>
        <taxon>Flavobacteriales</taxon>
        <taxon>Flavobacteriaceae</taxon>
        <taxon>Flagellimonas</taxon>
    </lineage>
</organism>
<dbReference type="PROSITE" id="PS01124">
    <property type="entry name" value="HTH_ARAC_FAMILY_2"/>
    <property type="match status" value="1"/>
</dbReference>
<dbReference type="InterPro" id="IPR020449">
    <property type="entry name" value="Tscrpt_reg_AraC-type_HTH"/>
</dbReference>
<evidence type="ECO:0000256" key="2">
    <source>
        <dbReference type="ARBA" id="ARBA00023125"/>
    </source>
</evidence>
<dbReference type="InterPro" id="IPR050204">
    <property type="entry name" value="AraC_XylS_family_regulators"/>
</dbReference>
<protein>
    <submittedName>
        <fullName evidence="5">Helix-turn-helix domain-containing protein</fullName>
    </submittedName>
</protein>
<dbReference type="RefSeq" id="WP_379830403.1">
    <property type="nucleotide sequence ID" value="NZ_JBHUHU010000003.1"/>
</dbReference>
<dbReference type="PRINTS" id="PR00032">
    <property type="entry name" value="HTHARAC"/>
</dbReference>
<dbReference type="Gene3D" id="1.10.10.60">
    <property type="entry name" value="Homeodomain-like"/>
    <property type="match status" value="2"/>
</dbReference>
<gene>
    <name evidence="5" type="ORF">ACFSJE_07680</name>
</gene>
<reference evidence="6" key="1">
    <citation type="journal article" date="2019" name="Int. J. Syst. Evol. Microbiol.">
        <title>The Global Catalogue of Microorganisms (GCM) 10K type strain sequencing project: providing services to taxonomists for standard genome sequencing and annotation.</title>
        <authorList>
            <consortium name="The Broad Institute Genomics Platform"/>
            <consortium name="The Broad Institute Genome Sequencing Center for Infectious Disease"/>
            <person name="Wu L."/>
            <person name="Ma J."/>
        </authorList>
    </citation>
    <scope>NUCLEOTIDE SEQUENCE [LARGE SCALE GENOMIC DNA]</scope>
    <source>
        <strain evidence="6">JCM 3389</strain>
    </source>
</reference>
<name>A0ABW4XVY2_9FLAO</name>
<dbReference type="EMBL" id="JBHUHU010000003">
    <property type="protein sequence ID" value="MFD2099645.1"/>
    <property type="molecule type" value="Genomic_DNA"/>
</dbReference>
<keyword evidence="6" id="KW-1185">Reference proteome</keyword>
<dbReference type="InterPro" id="IPR009057">
    <property type="entry name" value="Homeodomain-like_sf"/>
</dbReference>
<evidence type="ECO:0000313" key="5">
    <source>
        <dbReference type="EMBL" id="MFD2099645.1"/>
    </source>
</evidence>
<keyword evidence="1" id="KW-0805">Transcription regulation</keyword>
<dbReference type="SUPFAM" id="SSF46689">
    <property type="entry name" value="Homeodomain-like"/>
    <property type="match status" value="2"/>
</dbReference>
<keyword evidence="2" id="KW-0238">DNA-binding</keyword>
<evidence type="ECO:0000259" key="4">
    <source>
        <dbReference type="PROSITE" id="PS01124"/>
    </source>
</evidence>
<comment type="caution">
    <text evidence="5">The sequence shown here is derived from an EMBL/GenBank/DDBJ whole genome shotgun (WGS) entry which is preliminary data.</text>
</comment>
<keyword evidence="3" id="KW-0804">Transcription</keyword>
<dbReference type="InterPro" id="IPR018062">
    <property type="entry name" value="HTH_AraC-typ_CS"/>
</dbReference>
<evidence type="ECO:0000256" key="3">
    <source>
        <dbReference type="ARBA" id="ARBA00023163"/>
    </source>
</evidence>
<dbReference type="InterPro" id="IPR018060">
    <property type="entry name" value="HTH_AraC"/>
</dbReference>
<sequence length="285" mass="34014">MDLYKLHASNPHIFQQFSVKDILFLYYKCPQKEKILQLYSSYNQFVFSLKGGKIFHQGDRRYKVDKDSSYLFRRAGFLQEMSDDTQGWELLAFYLKDDYLKKIFDDFRRHLPLNELPVTPKEMMVRISINDRIRECYLSIIPYFNQRESLPEEIIEIKLKELLYNIFVNPENRNILSYINSLADGYQTPVWQVMESNYMYNLKLSEYAHLANRSLSAFKRDFMEYYGVTPGRWLASKRLKRAKTLIETTQKTIGEIAFENGFSNLSHFCRVFKDKYGITPTECRN</sequence>
<dbReference type="InterPro" id="IPR054015">
    <property type="entry name" value="ExsA-like_N"/>
</dbReference>
<proteinExistence type="predicted"/>
<evidence type="ECO:0000256" key="1">
    <source>
        <dbReference type="ARBA" id="ARBA00023015"/>
    </source>
</evidence>
<dbReference type="Pfam" id="PF22200">
    <property type="entry name" value="ExsA_N"/>
    <property type="match status" value="1"/>
</dbReference>
<dbReference type="PROSITE" id="PS00041">
    <property type="entry name" value="HTH_ARAC_FAMILY_1"/>
    <property type="match status" value="1"/>
</dbReference>
<dbReference type="PANTHER" id="PTHR46796">
    <property type="entry name" value="HTH-TYPE TRANSCRIPTIONAL ACTIVATOR RHAS-RELATED"/>
    <property type="match status" value="1"/>
</dbReference>
<evidence type="ECO:0000313" key="6">
    <source>
        <dbReference type="Proteomes" id="UP001597342"/>
    </source>
</evidence>
<dbReference type="Proteomes" id="UP001597342">
    <property type="component" value="Unassembled WGS sequence"/>
</dbReference>
<accession>A0ABW4XVY2</accession>
<feature type="domain" description="HTH araC/xylS-type" evidence="4">
    <location>
        <begin position="188"/>
        <end position="285"/>
    </location>
</feature>
<dbReference type="SMART" id="SM00342">
    <property type="entry name" value="HTH_ARAC"/>
    <property type="match status" value="1"/>
</dbReference>
<dbReference type="Pfam" id="PF12833">
    <property type="entry name" value="HTH_18"/>
    <property type="match status" value="1"/>
</dbReference>